<evidence type="ECO:0000256" key="1">
    <source>
        <dbReference type="ARBA" id="ARBA00022729"/>
    </source>
</evidence>
<dbReference type="Pfam" id="PF18962">
    <property type="entry name" value="Por_Secre_tail"/>
    <property type="match status" value="1"/>
</dbReference>
<sequence>MRRISFLLMFLFSLTAFTQTDSGDLEVYLNNIISNMPGDSGDDYTIPSNAQLTSWENCITNLLSGDLTTARTHADAVNYEIVLYTDTAFSPSTNNYYVLKEKSSPTNYWGTYVFIQGGGSNEMVLQAPHSDHDFNTGKQAIYSFVRLQNFALFLNGTHRCNHSQASTCSGTTSVCSGSSEAFKVSDLAHNTNSVFQKTTEVIYNTYATSVFVQLHGFTKLASDPYVILSNGTDQMPSGTDYAVELKNALSNEDATLTFQIAHIDNWTRLVGFTNTQGRYINQSANVCNLSATSATGRFVHVEQEKTKLRDDATGWEKLHQALNSVFTGTVSVEDVVKIDFKSENPFQNSIEFSAEGVKRVALYSLIGKEVYSEINTTNITDFSIDTHSLTHGIYILKVTTDQGVASKKLIRE</sequence>
<proteinExistence type="predicted"/>
<keyword evidence="5" id="KW-1185">Reference proteome</keyword>
<feature type="chain" id="PRO_5046952101" evidence="2">
    <location>
        <begin position="19"/>
        <end position="412"/>
    </location>
</feature>
<dbReference type="RefSeq" id="WP_379666454.1">
    <property type="nucleotide sequence ID" value="NZ_JBHULH010000004.1"/>
</dbReference>
<name>A0ABW5LUN3_9FLAO</name>
<accession>A0ABW5LUN3</accession>
<dbReference type="InterPro" id="IPR026444">
    <property type="entry name" value="Secre_tail"/>
</dbReference>
<keyword evidence="1 2" id="KW-0732">Signal</keyword>
<dbReference type="NCBIfam" id="TIGR04183">
    <property type="entry name" value="Por_Secre_tail"/>
    <property type="match status" value="1"/>
</dbReference>
<organism evidence="4 5">
    <name type="scientific">Pseudotenacibaculum haliotis</name>
    <dbReference type="NCBI Taxonomy" id="1862138"/>
    <lineage>
        <taxon>Bacteria</taxon>
        <taxon>Pseudomonadati</taxon>
        <taxon>Bacteroidota</taxon>
        <taxon>Flavobacteriia</taxon>
        <taxon>Flavobacteriales</taxon>
        <taxon>Flavobacteriaceae</taxon>
        <taxon>Pseudotenacibaculum</taxon>
    </lineage>
</organism>
<evidence type="ECO:0000313" key="5">
    <source>
        <dbReference type="Proteomes" id="UP001597508"/>
    </source>
</evidence>
<reference evidence="5" key="1">
    <citation type="journal article" date="2019" name="Int. J. Syst. Evol. Microbiol.">
        <title>The Global Catalogue of Microorganisms (GCM) 10K type strain sequencing project: providing services to taxonomists for standard genome sequencing and annotation.</title>
        <authorList>
            <consortium name="The Broad Institute Genomics Platform"/>
            <consortium name="The Broad Institute Genome Sequencing Center for Infectious Disease"/>
            <person name="Wu L."/>
            <person name="Ma J."/>
        </authorList>
    </citation>
    <scope>NUCLEOTIDE SEQUENCE [LARGE SCALE GENOMIC DNA]</scope>
    <source>
        <strain evidence="5">KCTC 52127</strain>
    </source>
</reference>
<dbReference type="Proteomes" id="UP001597508">
    <property type="component" value="Unassembled WGS sequence"/>
</dbReference>
<evidence type="ECO:0000256" key="2">
    <source>
        <dbReference type="SAM" id="SignalP"/>
    </source>
</evidence>
<comment type="caution">
    <text evidence="4">The sequence shown here is derived from an EMBL/GenBank/DDBJ whole genome shotgun (WGS) entry which is preliminary data.</text>
</comment>
<gene>
    <name evidence="4" type="ORF">ACFSRZ_10220</name>
</gene>
<dbReference type="EMBL" id="JBHULH010000004">
    <property type="protein sequence ID" value="MFD2567748.1"/>
    <property type="molecule type" value="Genomic_DNA"/>
</dbReference>
<protein>
    <submittedName>
        <fullName evidence="4">T9SS type A sorting domain-containing protein</fullName>
    </submittedName>
</protein>
<evidence type="ECO:0000259" key="3">
    <source>
        <dbReference type="Pfam" id="PF18962"/>
    </source>
</evidence>
<evidence type="ECO:0000313" key="4">
    <source>
        <dbReference type="EMBL" id="MFD2567748.1"/>
    </source>
</evidence>
<feature type="domain" description="Secretion system C-terminal sorting" evidence="3">
    <location>
        <begin position="344"/>
        <end position="410"/>
    </location>
</feature>
<feature type="signal peptide" evidence="2">
    <location>
        <begin position="1"/>
        <end position="18"/>
    </location>
</feature>